<dbReference type="Pfam" id="PF12905">
    <property type="entry name" value="Glyco_hydro_101"/>
    <property type="match status" value="1"/>
</dbReference>
<proteinExistence type="predicted"/>
<feature type="non-terminal residue" evidence="3">
    <location>
        <position position="159"/>
    </location>
</feature>
<comment type="caution">
    <text evidence="3">The sequence shown here is derived from an EMBL/GenBank/DDBJ whole genome shotgun (WGS) entry which is preliminary data.</text>
</comment>
<sequence>VLENDSTWYHWSVDYKYGGQDMKGYSSNIARFIRNHQKDSWIVRHPLLGGTEMDDYEGWVGRTNFDNTIKMTFDTNLPTKYMQHFPIIKWTEDTINFENNITVSNKTGTRVMSKDGITILDGNSYLLPWDPKEETKLYHWNSEGGSTTWTLPNSWAGLS</sequence>
<evidence type="ECO:0008006" key="5">
    <source>
        <dbReference type="Google" id="ProtNLM"/>
    </source>
</evidence>
<dbReference type="InterPro" id="IPR035364">
    <property type="entry name" value="Beta_sandwich_GH101"/>
</dbReference>
<evidence type="ECO:0000259" key="1">
    <source>
        <dbReference type="Pfam" id="PF12905"/>
    </source>
</evidence>
<evidence type="ECO:0000313" key="4">
    <source>
        <dbReference type="Proteomes" id="UP001291306"/>
    </source>
</evidence>
<feature type="domain" description="Glycosyl hydrolase 101 beta-sandwich" evidence="2">
    <location>
        <begin position="76"/>
        <end position="157"/>
    </location>
</feature>
<dbReference type="Gene3D" id="3.20.20.80">
    <property type="entry name" value="Glycosidases"/>
    <property type="match status" value="1"/>
</dbReference>
<feature type="non-terminal residue" evidence="3">
    <location>
        <position position="1"/>
    </location>
</feature>
<accession>A0AAW9IAI1</accession>
<protein>
    <recommendedName>
        <fullName evidence="5">WW domain-containing protein</fullName>
    </recommendedName>
</protein>
<dbReference type="InterPro" id="IPR025706">
    <property type="entry name" value="Endoa_GalNAc"/>
</dbReference>
<evidence type="ECO:0000313" key="3">
    <source>
        <dbReference type="EMBL" id="MDZ5000999.1"/>
    </source>
</evidence>
<reference evidence="3" key="1">
    <citation type="submission" date="2019-11" db="EMBL/GenBank/DDBJ databases">
        <title>Characterization of Clostridium perfringens isolates from swine manure treated agricultural soils.</title>
        <authorList>
            <person name="Wushke S.T."/>
        </authorList>
    </citation>
    <scope>NUCLEOTIDE SEQUENCE</scope>
    <source>
        <strain evidence="3">X26</strain>
    </source>
</reference>
<dbReference type="EMBL" id="WNVC01000905">
    <property type="protein sequence ID" value="MDZ5000999.1"/>
    <property type="molecule type" value="Genomic_DNA"/>
</dbReference>
<dbReference type="Pfam" id="PF17451">
    <property type="entry name" value="Glyco_hyd_101C"/>
    <property type="match status" value="1"/>
</dbReference>
<organism evidence="3 4">
    <name type="scientific">Clostridium perfringens</name>
    <dbReference type="NCBI Taxonomy" id="1502"/>
    <lineage>
        <taxon>Bacteria</taxon>
        <taxon>Bacillati</taxon>
        <taxon>Bacillota</taxon>
        <taxon>Clostridia</taxon>
        <taxon>Eubacteriales</taxon>
        <taxon>Clostridiaceae</taxon>
        <taxon>Clostridium</taxon>
    </lineage>
</organism>
<name>A0AAW9IAI1_CLOPF</name>
<feature type="domain" description="Endo-alpha-N-acetylgalactosaminidase" evidence="1">
    <location>
        <begin position="2"/>
        <end position="67"/>
    </location>
</feature>
<dbReference type="AlphaFoldDB" id="A0AAW9IAI1"/>
<dbReference type="RefSeq" id="WP_322459176.1">
    <property type="nucleotide sequence ID" value="NZ_WNVC01000905.1"/>
</dbReference>
<dbReference type="GO" id="GO:0033926">
    <property type="term" value="F:endo-alpha-N-acetylgalactosaminidase activity"/>
    <property type="evidence" value="ECO:0007669"/>
    <property type="project" value="InterPro"/>
</dbReference>
<gene>
    <name evidence="3" type="ORF">GNF79_18425</name>
</gene>
<dbReference type="Proteomes" id="UP001291306">
    <property type="component" value="Unassembled WGS sequence"/>
</dbReference>
<evidence type="ECO:0000259" key="2">
    <source>
        <dbReference type="Pfam" id="PF17451"/>
    </source>
</evidence>